<dbReference type="Gene3D" id="1.20.120.530">
    <property type="entry name" value="GntR ligand-binding domain-like"/>
    <property type="match status" value="1"/>
</dbReference>
<dbReference type="PANTHER" id="PTHR43537:SF5">
    <property type="entry name" value="UXU OPERON TRANSCRIPTIONAL REGULATOR"/>
    <property type="match status" value="1"/>
</dbReference>
<dbReference type="PRINTS" id="PR00035">
    <property type="entry name" value="HTHGNTR"/>
</dbReference>
<evidence type="ECO:0000259" key="4">
    <source>
        <dbReference type="PROSITE" id="PS50949"/>
    </source>
</evidence>
<dbReference type="Proteomes" id="UP001161406">
    <property type="component" value="Unassembled WGS sequence"/>
</dbReference>
<dbReference type="Pfam" id="PF07729">
    <property type="entry name" value="FCD"/>
    <property type="match status" value="1"/>
</dbReference>
<organism evidence="5 6">
    <name type="scientific">Devosia yakushimensis</name>
    <dbReference type="NCBI Taxonomy" id="470028"/>
    <lineage>
        <taxon>Bacteria</taxon>
        <taxon>Pseudomonadati</taxon>
        <taxon>Pseudomonadota</taxon>
        <taxon>Alphaproteobacteria</taxon>
        <taxon>Hyphomicrobiales</taxon>
        <taxon>Devosiaceae</taxon>
        <taxon>Devosia</taxon>
    </lineage>
</organism>
<dbReference type="Gene3D" id="1.10.10.10">
    <property type="entry name" value="Winged helix-like DNA-binding domain superfamily/Winged helix DNA-binding domain"/>
    <property type="match status" value="1"/>
</dbReference>
<keyword evidence="6" id="KW-1185">Reference proteome</keyword>
<evidence type="ECO:0000256" key="1">
    <source>
        <dbReference type="ARBA" id="ARBA00023015"/>
    </source>
</evidence>
<name>A0ABQ5UDJ4_9HYPH</name>
<dbReference type="InterPro" id="IPR000524">
    <property type="entry name" value="Tscrpt_reg_HTH_GntR"/>
</dbReference>
<keyword evidence="3" id="KW-0804">Transcription</keyword>
<dbReference type="SMART" id="SM00895">
    <property type="entry name" value="FCD"/>
    <property type="match status" value="1"/>
</dbReference>
<dbReference type="SUPFAM" id="SSF48008">
    <property type="entry name" value="GntR ligand-binding domain-like"/>
    <property type="match status" value="1"/>
</dbReference>
<dbReference type="InterPro" id="IPR008920">
    <property type="entry name" value="TF_FadR/GntR_C"/>
</dbReference>
<sequence length="239" mass="25992">MPVARRKRTDLIVDAIKQMIVEQGLGPGDRLPQEKDLMTQFSAGKSTVREALKSLEVQGLVSVRTGPGGGAAIERMSEERAMSLLSNFLFAKNLTTAHVQAMRAALEPMAAVTALPHIDADGYGRLGEIVDHFGDDPRLAELDFHAVLASYSDNPLLAFSCRFLQRLLRELAPDDAAGEAADPEQFRALIRALEERDASAVQALSTRLLEQHGQSDVPLTNLFLAEPDAPARTKRKPVG</sequence>
<protein>
    <recommendedName>
        <fullName evidence="4">HTH gntR-type domain-containing protein</fullName>
    </recommendedName>
</protein>
<dbReference type="PANTHER" id="PTHR43537">
    <property type="entry name" value="TRANSCRIPTIONAL REGULATOR, GNTR FAMILY"/>
    <property type="match status" value="1"/>
</dbReference>
<evidence type="ECO:0000313" key="6">
    <source>
        <dbReference type="Proteomes" id="UP001161406"/>
    </source>
</evidence>
<gene>
    <name evidence="5" type="ORF">GCM10007913_20870</name>
</gene>
<dbReference type="InterPro" id="IPR036388">
    <property type="entry name" value="WH-like_DNA-bd_sf"/>
</dbReference>
<proteinExistence type="predicted"/>
<dbReference type="Pfam" id="PF00392">
    <property type="entry name" value="GntR"/>
    <property type="match status" value="1"/>
</dbReference>
<dbReference type="SMART" id="SM00345">
    <property type="entry name" value="HTH_GNTR"/>
    <property type="match status" value="1"/>
</dbReference>
<dbReference type="EMBL" id="BSNG01000001">
    <property type="protein sequence ID" value="GLQ10155.1"/>
    <property type="molecule type" value="Genomic_DNA"/>
</dbReference>
<comment type="caution">
    <text evidence="5">The sequence shown here is derived from an EMBL/GenBank/DDBJ whole genome shotgun (WGS) entry which is preliminary data.</text>
</comment>
<dbReference type="PROSITE" id="PS50949">
    <property type="entry name" value="HTH_GNTR"/>
    <property type="match status" value="1"/>
</dbReference>
<reference evidence="5" key="1">
    <citation type="journal article" date="2014" name="Int. J. Syst. Evol. Microbiol.">
        <title>Complete genome of a new Firmicutes species belonging to the dominant human colonic microbiota ('Ruminococcus bicirculans') reveals two chromosomes and a selective capacity to utilize plant glucans.</title>
        <authorList>
            <consortium name="NISC Comparative Sequencing Program"/>
            <person name="Wegmann U."/>
            <person name="Louis P."/>
            <person name="Goesmann A."/>
            <person name="Henrissat B."/>
            <person name="Duncan S.H."/>
            <person name="Flint H.J."/>
        </authorList>
    </citation>
    <scope>NUCLEOTIDE SEQUENCE</scope>
    <source>
        <strain evidence="5">NBRC 103855</strain>
    </source>
</reference>
<reference evidence="5" key="2">
    <citation type="submission" date="2023-01" db="EMBL/GenBank/DDBJ databases">
        <title>Draft genome sequence of Devosia yakushimensis strain NBRC 103855.</title>
        <authorList>
            <person name="Sun Q."/>
            <person name="Mori K."/>
        </authorList>
    </citation>
    <scope>NUCLEOTIDE SEQUENCE</scope>
    <source>
        <strain evidence="5">NBRC 103855</strain>
    </source>
</reference>
<dbReference type="CDD" id="cd07377">
    <property type="entry name" value="WHTH_GntR"/>
    <property type="match status" value="1"/>
</dbReference>
<feature type="domain" description="HTH gntR-type" evidence="4">
    <location>
        <begin position="6"/>
        <end position="76"/>
    </location>
</feature>
<dbReference type="InterPro" id="IPR036390">
    <property type="entry name" value="WH_DNA-bd_sf"/>
</dbReference>
<dbReference type="InterPro" id="IPR011711">
    <property type="entry name" value="GntR_C"/>
</dbReference>
<evidence type="ECO:0000313" key="5">
    <source>
        <dbReference type="EMBL" id="GLQ10155.1"/>
    </source>
</evidence>
<dbReference type="SUPFAM" id="SSF46785">
    <property type="entry name" value="Winged helix' DNA-binding domain"/>
    <property type="match status" value="1"/>
</dbReference>
<evidence type="ECO:0000256" key="2">
    <source>
        <dbReference type="ARBA" id="ARBA00023125"/>
    </source>
</evidence>
<evidence type="ECO:0000256" key="3">
    <source>
        <dbReference type="ARBA" id="ARBA00023163"/>
    </source>
</evidence>
<keyword evidence="2" id="KW-0238">DNA-binding</keyword>
<accession>A0ABQ5UDJ4</accession>
<keyword evidence="1" id="KW-0805">Transcription regulation</keyword>